<sequence>MKMDKQLEKMIENRIRKVIREENALLLSAMNTGTSHSLQLYLQNHENAFELTQGLLTNREPEETEEELVEETEEEPPVIDYSQTKGIHKKTIQTAEIVADILREQGELRLVDLRDEVKRRGGDLGANPTIRMKSILKVSPVIKKSGHGRFKYEV</sequence>
<protein>
    <recommendedName>
        <fullName evidence="1">Repressor Rok winged helix domain-containing protein</fullName>
    </recommendedName>
</protein>
<accession>A0ABU1IIX7</accession>
<dbReference type="Proteomes" id="UP001185012">
    <property type="component" value="Unassembled WGS sequence"/>
</dbReference>
<reference evidence="2 3" key="1">
    <citation type="submission" date="2023-07" db="EMBL/GenBank/DDBJ databases">
        <title>Genomic Encyclopedia of Type Strains, Phase IV (KMG-IV): sequencing the most valuable type-strain genomes for metagenomic binning, comparative biology and taxonomic classification.</title>
        <authorList>
            <person name="Goeker M."/>
        </authorList>
    </citation>
    <scope>NUCLEOTIDE SEQUENCE [LARGE SCALE GENOMIC DNA]</scope>
    <source>
        <strain evidence="2 3">DSM 45903</strain>
    </source>
</reference>
<evidence type="ECO:0000313" key="3">
    <source>
        <dbReference type="Proteomes" id="UP001185012"/>
    </source>
</evidence>
<keyword evidence="3" id="KW-1185">Reference proteome</keyword>
<evidence type="ECO:0000259" key="1">
    <source>
        <dbReference type="Pfam" id="PF23159"/>
    </source>
</evidence>
<dbReference type="Pfam" id="PF23159">
    <property type="entry name" value="WHD_Rok"/>
    <property type="match status" value="1"/>
</dbReference>
<dbReference type="RefSeq" id="WP_309860967.1">
    <property type="nucleotide sequence ID" value="NZ_JAVDQG010000001.1"/>
</dbReference>
<dbReference type="EMBL" id="JAVDQG010000001">
    <property type="protein sequence ID" value="MDR6224124.1"/>
    <property type="molecule type" value="Genomic_DNA"/>
</dbReference>
<proteinExistence type="predicted"/>
<feature type="domain" description="Repressor Rok winged helix" evidence="1">
    <location>
        <begin position="96"/>
        <end position="149"/>
    </location>
</feature>
<evidence type="ECO:0000313" key="2">
    <source>
        <dbReference type="EMBL" id="MDR6224124.1"/>
    </source>
</evidence>
<gene>
    <name evidence="2" type="ORF">JOE21_000112</name>
</gene>
<organism evidence="2 3">
    <name type="scientific">Desmospora profundinema</name>
    <dbReference type="NCBI Taxonomy" id="1571184"/>
    <lineage>
        <taxon>Bacteria</taxon>
        <taxon>Bacillati</taxon>
        <taxon>Bacillota</taxon>
        <taxon>Bacilli</taxon>
        <taxon>Bacillales</taxon>
        <taxon>Thermoactinomycetaceae</taxon>
        <taxon>Desmospora</taxon>
    </lineage>
</organism>
<dbReference type="InterPro" id="IPR056984">
    <property type="entry name" value="WH_Rok"/>
</dbReference>
<name>A0ABU1IIX7_9BACL</name>
<comment type="caution">
    <text evidence="2">The sequence shown here is derived from an EMBL/GenBank/DDBJ whole genome shotgun (WGS) entry which is preliminary data.</text>
</comment>